<dbReference type="OrthoDB" id="7424012at2"/>
<gene>
    <name evidence="9" type="ORF">NSE01_22380</name>
</gene>
<evidence type="ECO:0000256" key="2">
    <source>
        <dbReference type="ARBA" id="ARBA00007613"/>
    </source>
</evidence>
<feature type="signal peptide" evidence="8">
    <location>
        <begin position="1"/>
        <end position="26"/>
    </location>
</feature>
<dbReference type="PANTHER" id="PTHR30026">
    <property type="entry name" value="OUTER MEMBRANE PROTEIN TOLC"/>
    <property type="match status" value="1"/>
</dbReference>
<comment type="subcellular location">
    <subcellularLocation>
        <location evidence="1">Cell outer membrane</location>
    </subcellularLocation>
</comment>
<protein>
    <recommendedName>
        <fullName evidence="11">Channel protein TolC</fullName>
    </recommendedName>
</protein>
<name>A0A512AL50_9SPHN</name>
<dbReference type="InterPro" id="IPR051906">
    <property type="entry name" value="TolC-like"/>
</dbReference>
<evidence type="ECO:0000256" key="6">
    <source>
        <dbReference type="ARBA" id="ARBA00023136"/>
    </source>
</evidence>
<evidence type="ECO:0000313" key="10">
    <source>
        <dbReference type="Proteomes" id="UP000321464"/>
    </source>
</evidence>
<dbReference type="GO" id="GO:0015562">
    <property type="term" value="F:efflux transmembrane transporter activity"/>
    <property type="evidence" value="ECO:0007669"/>
    <property type="project" value="InterPro"/>
</dbReference>
<evidence type="ECO:0008006" key="11">
    <source>
        <dbReference type="Google" id="ProtNLM"/>
    </source>
</evidence>
<sequence length="424" mass="43973">MKRLQSSARLALWLAVPLALAASAHAATLEDALASALSHAPEVAAADADADAAASRVDAARAEHMPTATLTGTIGYGRLDPGGFFGLGRADVTPRAAQVAIEQPLFTGGRVGAGVDRARAGMAAAEAGKIGTRSQLVVAVTQAYGDVLMTAQLVDLYGRLVAETTEIGRQAELKFKAGESPSTDVAQASARLAEARAALARAQGMQVSAQARFRDLTGLEPAELQPLPANPALPGTLDEAMDSAMAANPMLAQAEAGLRAAQAAARGARAERLPTVGAFAEAATVRDQFFPGYRGDSATVGIRARWQIFGGGRVSGRIAESNSAVRAADARVRAARQQTEEQVIAAFQDVRTAQLVEQASDEQTAAAAKALESVRQEVRVGMKPQLDLLDAEREATAAAAAAARASTDRIVAAYRLLAMIGRKF</sequence>
<evidence type="ECO:0000256" key="3">
    <source>
        <dbReference type="ARBA" id="ARBA00022448"/>
    </source>
</evidence>
<dbReference type="InterPro" id="IPR010130">
    <property type="entry name" value="T1SS_OMP_TolC"/>
</dbReference>
<keyword evidence="7" id="KW-0998">Cell outer membrane</keyword>
<comment type="similarity">
    <text evidence="2">Belongs to the outer membrane factor (OMF) (TC 1.B.17) family.</text>
</comment>
<organism evidence="9 10">
    <name type="scientific">Novosphingobium sediminis</name>
    <dbReference type="NCBI Taxonomy" id="707214"/>
    <lineage>
        <taxon>Bacteria</taxon>
        <taxon>Pseudomonadati</taxon>
        <taxon>Pseudomonadota</taxon>
        <taxon>Alphaproteobacteria</taxon>
        <taxon>Sphingomonadales</taxon>
        <taxon>Sphingomonadaceae</taxon>
        <taxon>Novosphingobium</taxon>
    </lineage>
</organism>
<evidence type="ECO:0000256" key="4">
    <source>
        <dbReference type="ARBA" id="ARBA00022452"/>
    </source>
</evidence>
<keyword evidence="3" id="KW-0813">Transport</keyword>
<evidence type="ECO:0000256" key="7">
    <source>
        <dbReference type="ARBA" id="ARBA00023237"/>
    </source>
</evidence>
<dbReference type="PANTHER" id="PTHR30026:SF22">
    <property type="entry name" value="OUTER MEMBRANE EFFLUX PROTEIN"/>
    <property type="match status" value="1"/>
</dbReference>
<dbReference type="GO" id="GO:0009279">
    <property type="term" value="C:cell outer membrane"/>
    <property type="evidence" value="ECO:0007669"/>
    <property type="project" value="UniProtKB-SubCell"/>
</dbReference>
<dbReference type="GO" id="GO:1990281">
    <property type="term" value="C:efflux pump complex"/>
    <property type="evidence" value="ECO:0007669"/>
    <property type="project" value="TreeGrafter"/>
</dbReference>
<dbReference type="Proteomes" id="UP000321464">
    <property type="component" value="Unassembled WGS sequence"/>
</dbReference>
<accession>A0A512AL50</accession>
<dbReference type="SUPFAM" id="SSF56954">
    <property type="entry name" value="Outer membrane efflux proteins (OEP)"/>
    <property type="match status" value="1"/>
</dbReference>
<dbReference type="InterPro" id="IPR003423">
    <property type="entry name" value="OMP_efflux"/>
</dbReference>
<keyword evidence="6" id="KW-0472">Membrane</keyword>
<evidence type="ECO:0000256" key="8">
    <source>
        <dbReference type="SAM" id="SignalP"/>
    </source>
</evidence>
<proteinExistence type="inferred from homology"/>
<dbReference type="EMBL" id="BJYR01000014">
    <property type="protein sequence ID" value="GEO00406.1"/>
    <property type="molecule type" value="Genomic_DNA"/>
</dbReference>
<evidence type="ECO:0000313" key="9">
    <source>
        <dbReference type="EMBL" id="GEO00406.1"/>
    </source>
</evidence>
<keyword evidence="10" id="KW-1185">Reference proteome</keyword>
<keyword evidence="8" id="KW-0732">Signal</keyword>
<dbReference type="AlphaFoldDB" id="A0A512AL50"/>
<dbReference type="Gene3D" id="1.20.1600.10">
    <property type="entry name" value="Outer membrane efflux proteins (OEP)"/>
    <property type="match status" value="1"/>
</dbReference>
<dbReference type="Pfam" id="PF02321">
    <property type="entry name" value="OEP"/>
    <property type="match status" value="2"/>
</dbReference>
<evidence type="ECO:0000256" key="5">
    <source>
        <dbReference type="ARBA" id="ARBA00022692"/>
    </source>
</evidence>
<feature type="chain" id="PRO_5021829253" description="Channel protein TolC" evidence="8">
    <location>
        <begin position="27"/>
        <end position="424"/>
    </location>
</feature>
<dbReference type="GO" id="GO:0015288">
    <property type="term" value="F:porin activity"/>
    <property type="evidence" value="ECO:0007669"/>
    <property type="project" value="TreeGrafter"/>
</dbReference>
<keyword evidence="5" id="KW-0812">Transmembrane</keyword>
<evidence type="ECO:0000256" key="1">
    <source>
        <dbReference type="ARBA" id="ARBA00004442"/>
    </source>
</evidence>
<dbReference type="RefSeq" id="WP_147159717.1">
    <property type="nucleotide sequence ID" value="NZ_BJYR01000014.1"/>
</dbReference>
<reference evidence="9 10" key="1">
    <citation type="submission" date="2019-07" db="EMBL/GenBank/DDBJ databases">
        <title>Whole genome shotgun sequence of Novosphingobium sediminis NBRC 106119.</title>
        <authorList>
            <person name="Hosoyama A."/>
            <person name="Uohara A."/>
            <person name="Ohji S."/>
            <person name="Ichikawa N."/>
        </authorList>
    </citation>
    <scope>NUCLEOTIDE SEQUENCE [LARGE SCALE GENOMIC DNA]</scope>
    <source>
        <strain evidence="9 10">NBRC 106119</strain>
    </source>
</reference>
<dbReference type="NCBIfam" id="TIGR01844">
    <property type="entry name" value="type_I_sec_TolC"/>
    <property type="match status" value="1"/>
</dbReference>
<comment type="caution">
    <text evidence="9">The sequence shown here is derived from an EMBL/GenBank/DDBJ whole genome shotgun (WGS) entry which is preliminary data.</text>
</comment>
<keyword evidence="4" id="KW-1134">Transmembrane beta strand</keyword>